<dbReference type="InterPro" id="IPR004827">
    <property type="entry name" value="bZIP"/>
</dbReference>
<dbReference type="PANTHER" id="PTHR21552">
    <property type="entry name" value="ADULT RETINA PROTEIN"/>
    <property type="match status" value="1"/>
</dbReference>
<dbReference type="SUPFAM" id="SSF57959">
    <property type="entry name" value="Leucine zipper domain"/>
    <property type="match status" value="1"/>
</dbReference>
<accession>A0A8J2H5N8</accession>
<feature type="compositionally biased region" description="Polar residues" evidence="1">
    <location>
        <begin position="335"/>
        <end position="352"/>
    </location>
</feature>
<dbReference type="GO" id="GO:0000977">
    <property type="term" value="F:RNA polymerase II transcription regulatory region sequence-specific DNA binding"/>
    <property type="evidence" value="ECO:0007669"/>
    <property type="project" value="TreeGrafter"/>
</dbReference>
<dbReference type="GO" id="GO:0000981">
    <property type="term" value="F:DNA-binding transcription factor activity, RNA polymerase II-specific"/>
    <property type="evidence" value="ECO:0007669"/>
    <property type="project" value="TreeGrafter"/>
</dbReference>
<feature type="non-terminal residue" evidence="3">
    <location>
        <position position="1"/>
    </location>
</feature>
<reference evidence="3" key="1">
    <citation type="submission" date="2021-04" db="EMBL/GenBank/DDBJ databases">
        <authorList>
            <person name="Chebbi M.A.C M."/>
        </authorList>
    </citation>
    <scope>NUCLEOTIDE SEQUENCE</scope>
</reference>
<feature type="compositionally biased region" description="Basic and acidic residues" evidence="1">
    <location>
        <begin position="354"/>
        <end position="365"/>
    </location>
</feature>
<dbReference type="PANTHER" id="PTHR21552:SF2">
    <property type="entry name" value="CREB3 REGULATORY FACTOR"/>
    <property type="match status" value="1"/>
</dbReference>
<dbReference type="PROSITE" id="PS00036">
    <property type="entry name" value="BZIP_BASIC"/>
    <property type="match status" value="1"/>
</dbReference>
<dbReference type="OrthoDB" id="8931646at2759"/>
<evidence type="ECO:0000313" key="3">
    <source>
        <dbReference type="EMBL" id="CAG5075156.1"/>
    </source>
</evidence>
<evidence type="ECO:0000313" key="4">
    <source>
        <dbReference type="Proteomes" id="UP000786811"/>
    </source>
</evidence>
<dbReference type="EMBL" id="CAJNRD030001116">
    <property type="protein sequence ID" value="CAG5075156.1"/>
    <property type="molecule type" value="Genomic_DNA"/>
</dbReference>
<dbReference type="AlphaFoldDB" id="A0A8J2H5N8"/>
<sequence length="565" mass="62188">MYYLENTISLDDTKMGDSFQEFILSDLNSSQMNNLIKQEPSGLEVTSASASVPIPGSHRGVRGIYDQFSPSPLTLPSMWGCRVEPEDYSIDPEQLGITFKMEDDDIFQVDKADLIQGPTLAELNANDDILLGDLNFDDLLLPEERMQPVSPQTVVPQIPVPLAPAPLVLGSNVGLLTTGISGFAASYPSSTITFKPTTTYSTNSAGTFDNEVVYVSPSTSHIAESMDSCYDIGSSTASSSTSPHMIPTNVNIAVDNPSMNNKPVTVGPTSTLHELLMRKVESNTMSPIKRVDPVPMDIVNNSKIKVSRLSMSAPTQSLGLEQIWARREPRRHLLSTSSIGVAEVESTSNSGSDGEDHSSIRDSRDPTASSSGPSKMSKKEKYFWQYNVQAKGPKGQRLIAHKRLEDPHVLNQATDPVFSPSCSLRGIKHSGKARKGDGNDLTPNPRKLYIIGKELDKLSRIINDMTPVSELPFPARPKTRKEKNKLASRACRLKKKAQHEANKIKLHGLEIEHKRLINGIAQIKTILAVKLTEQSSEKQEELTRQMDKICKSSTSKFFNYLLFCL</sequence>
<organism evidence="3 4">
    <name type="scientific">Cotesia congregata</name>
    <name type="common">Parasitoid wasp</name>
    <name type="synonym">Apanteles congregatus</name>
    <dbReference type="NCBI Taxonomy" id="51543"/>
    <lineage>
        <taxon>Eukaryota</taxon>
        <taxon>Metazoa</taxon>
        <taxon>Ecdysozoa</taxon>
        <taxon>Arthropoda</taxon>
        <taxon>Hexapoda</taxon>
        <taxon>Insecta</taxon>
        <taxon>Pterygota</taxon>
        <taxon>Neoptera</taxon>
        <taxon>Endopterygota</taxon>
        <taxon>Hymenoptera</taxon>
        <taxon>Apocrita</taxon>
        <taxon>Ichneumonoidea</taxon>
        <taxon>Braconidae</taxon>
        <taxon>Microgastrinae</taxon>
        <taxon>Cotesia</taxon>
    </lineage>
</organism>
<gene>
    <name evidence="3" type="ORF">HICCMSTLAB_LOCUS1310</name>
</gene>
<feature type="domain" description="BZIP" evidence="2">
    <location>
        <begin position="480"/>
        <end position="494"/>
    </location>
</feature>
<evidence type="ECO:0000259" key="2">
    <source>
        <dbReference type="PROSITE" id="PS00036"/>
    </source>
</evidence>
<dbReference type="InterPro" id="IPR039165">
    <property type="entry name" value="CREBRF"/>
</dbReference>
<keyword evidence="4" id="KW-1185">Reference proteome</keyword>
<proteinExistence type="predicted"/>
<dbReference type="InterPro" id="IPR046347">
    <property type="entry name" value="bZIP_sf"/>
</dbReference>
<dbReference type="GO" id="GO:0005634">
    <property type="term" value="C:nucleus"/>
    <property type="evidence" value="ECO:0007669"/>
    <property type="project" value="TreeGrafter"/>
</dbReference>
<dbReference type="CDD" id="cd14809">
    <property type="entry name" value="bZIP_AUREO-like"/>
    <property type="match status" value="1"/>
</dbReference>
<feature type="region of interest" description="Disordered" evidence="1">
    <location>
        <begin position="335"/>
        <end position="376"/>
    </location>
</feature>
<evidence type="ECO:0000256" key="1">
    <source>
        <dbReference type="SAM" id="MobiDB-lite"/>
    </source>
</evidence>
<dbReference type="Proteomes" id="UP000786811">
    <property type="component" value="Unassembled WGS sequence"/>
</dbReference>
<protein>
    <submittedName>
        <fullName evidence="3">Similar to REPTOR: Protein CREBRF homolog (Drosophila melanogaster)</fullName>
    </submittedName>
</protein>
<dbReference type="GO" id="GO:0006986">
    <property type="term" value="P:response to unfolded protein"/>
    <property type="evidence" value="ECO:0007669"/>
    <property type="project" value="InterPro"/>
</dbReference>
<name>A0A8J2H5N8_COTCN</name>
<comment type="caution">
    <text evidence="3">The sequence shown here is derived from an EMBL/GenBank/DDBJ whole genome shotgun (WGS) entry which is preliminary data.</text>
</comment>